<keyword evidence="1" id="KW-0472">Membrane</keyword>
<feature type="transmembrane region" description="Helical" evidence="1">
    <location>
        <begin position="47"/>
        <end position="68"/>
    </location>
</feature>
<dbReference type="Proteomes" id="UP000265520">
    <property type="component" value="Unassembled WGS sequence"/>
</dbReference>
<keyword evidence="1" id="KW-0812">Transmembrane</keyword>
<organism evidence="2 3">
    <name type="scientific">Trifolium medium</name>
    <dbReference type="NCBI Taxonomy" id="97028"/>
    <lineage>
        <taxon>Eukaryota</taxon>
        <taxon>Viridiplantae</taxon>
        <taxon>Streptophyta</taxon>
        <taxon>Embryophyta</taxon>
        <taxon>Tracheophyta</taxon>
        <taxon>Spermatophyta</taxon>
        <taxon>Magnoliopsida</taxon>
        <taxon>eudicotyledons</taxon>
        <taxon>Gunneridae</taxon>
        <taxon>Pentapetalae</taxon>
        <taxon>rosids</taxon>
        <taxon>fabids</taxon>
        <taxon>Fabales</taxon>
        <taxon>Fabaceae</taxon>
        <taxon>Papilionoideae</taxon>
        <taxon>50 kb inversion clade</taxon>
        <taxon>NPAAA clade</taxon>
        <taxon>Hologalegina</taxon>
        <taxon>IRL clade</taxon>
        <taxon>Trifolieae</taxon>
        <taxon>Trifolium</taxon>
    </lineage>
</organism>
<evidence type="ECO:0000256" key="1">
    <source>
        <dbReference type="SAM" id="Phobius"/>
    </source>
</evidence>
<accession>A0A392UQA5</accession>
<comment type="caution">
    <text evidence="2">The sequence shown here is derived from an EMBL/GenBank/DDBJ whole genome shotgun (WGS) entry which is preliminary data.</text>
</comment>
<protein>
    <submittedName>
        <fullName evidence="2">Uncharacterized protein</fullName>
    </submittedName>
</protein>
<name>A0A392UQA5_9FABA</name>
<sequence>MYLGELRKILSGTMDKEEGDDEEEDAIADNAQAGDVFLKLLCSCPGYLCTMYAYLVFNICCSGTFMIVSF</sequence>
<dbReference type="AlphaFoldDB" id="A0A392UQA5"/>
<keyword evidence="3" id="KW-1185">Reference proteome</keyword>
<dbReference type="EMBL" id="LXQA010870933">
    <property type="protein sequence ID" value="MCI74917.1"/>
    <property type="molecule type" value="Genomic_DNA"/>
</dbReference>
<proteinExistence type="predicted"/>
<evidence type="ECO:0000313" key="2">
    <source>
        <dbReference type="EMBL" id="MCI74917.1"/>
    </source>
</evidence>
<reference evidence="2 3" key="1">
    <citation type="journal article" date="2018" name="Front. Plant Sci.">
        <title>Red Clover (Trifolium pratense) and Zigzag Clover (T. medium) - A Picture of Genomic Similarities and Differences.</title>
        <authorList>
            <person name="Dluhosova J."/>
            <person name="Istvanek J."/>
            <person name="Nedelnik J."/>
            <person name="Repkova J."/>
        </authorList>
    </citation>
    <scope>NUCLEOTIDE SEQUENCE [LARGE SCALE GENOMIC DNA]</scope>
    <source>
        <strain evidence="3">cv. 10/8</strain>
        <tissue evidence="2">Leaf</tissue>
    </source>
</reference>
<evidence type="ECO:0000313" key="3">
    <source>
        <dbReference type="Proteomes" id="UP000265520"/>
    </source>
</evidence>
<keyword evidence="1" id="KW-1133">Transmembrane helix</keyword>